<keyword evidence="3 6" id="KW-0808">Transferase</keyword>
<feature type="region of interest" description="Disordered" evidence="7">
    <location>
        <begin position="456"/>
        <end position="553"/>
    </location>
</feature>
<dbReference type="InterPro" id="IPR000850">
    <property type="entry name" value="Adenylat/UMP-CMP_kin"/>
</dbReference>
<evidence type="ECO:0000256" key="6">
    <source>
        <dbReference type="RuleBase" id="RU003330"/>
    </source>
</evidence>
<evidence type="ECO:0000256" key="3">
    <source>
        <dbReference type="ARBA" id="ARBA00022679"/>
    </source>
</evidence>
<evidence type="ECO:0000256" key="5">
    <source>
        <dbReference type="ARBA" id="ARBA00022777"/>
    </source>
</evidence>
<feature type="compositionally biased region" description="Low complexity" evidence="7">
    <location>
        <begin position="507"/>
        <end position="523"/>
    </location>
</feature>
<sequence length="553" mass="60745">MLSSINFRQQCPSFPAHHSPFPHTFGSHRSLHSGGGVLCQPAAGNQGPFEEQQDNNSVVPPDKKKASSSKASDATDIRMESQCIFDACWRRFEDKYKLKNVRVPREVVFLNGAPGSGKGANTVHILKTRGLETSISLSSLLISHPEARAIIEKGEMIPDMLVGDILLEALLANSCKSTDCGVLVDGFPRTAVQVVVLYVDMETSIKRQKERAKLASLHNERVMDAGAGQLCREQRATDVSVEKCKRRYEIFKQHYSATMRLKQFFPFHLIDSMGTLEETQEAISLELRYQSSLDLSEATYAAIRHLPLSRDLAQHARQQLVSRLDDHCQKCPDLFHQVIDVITTEIMPVLRESGMAGRVEYVSQLPLFTDNPRAAMMLIDVLTDRGFSVSHTADVLHVPESVDLNTGAIKNRKETKHRFHIHWDTKGVREMAKAIEIATRMAESAAKDSAQISQSFIPSQPSVPAKYGEPWAIRQSSPPSAATPQGQQPPGESQGPVPPPMPAQLPGHDSSSSGSRGVGSAHSQSSSVGDHNRGRRDLYAEDIAAHGTSAHGS</sequence>
<comment type="caution">
    <text evidence="8">The sequence shown here is derived from an EMBL/GenBank/DDBJ whole genome shotgun (WGS) entry which is preliminary data.</text>
</comment>
<evidence type="ECO:0000256" key="2">
    <source>
        <dbReference type="ARBA" id="ARBA00012955"/>
    </source>
</evidence>
<keyword evidence="9" id="KW-1185">Reference proteome</keyword>
<dbReference type="Gene3D" id="3.40.50.300">
    <property type="entry name" value="P-loop containing nucleotide triphosphate hydrolases"/>
    <property type="match status" value="1"/>
</dbReference>
<reference evidence="8" key="1">
    <citation type="submission" date="2017-08" db="EMBL/GenBank/DDBJ databases">
        <authorList>
            <person name="Polle J.E."/>
            <person name="Barry K."/>
            <person name="Cushman J."/>
            <person name="Schmutz J."/>
            <person name="Tran D."/>
            <person name="Hathwaick L.T."/>
            <person name="Yim W.C."/>
            <person name="Jenkins J."/>
            <person name="Mckie-Krisberg Z.M."/>
            <person name="Prochnik S."/>
            <person name="Lindquist E."/>
            <person name="Dockter R.B."/>
            <person name="Adam C."/>
            <person name="Molina H."/>
            <person name="Bunkerborg J."/>
            <person name="Jin E."/>
            <person name="Buchheim M."/>
            <person name="Magnuson J."/>
        </authorList>
    </citation>
    <scope>NUCLEOTIDE SEQUENCE</scope>
    <source>
        <strain evidence="8">CCAP 19/18</strain>
    </source>
</reference>
<protein>
    <recommendedName>
        <fullName evidence="2">adenylate kinase</fullName>
        <ecNumber evidence="2">2.7.4.3</ecNumber>
    </recommendedName>
</protein>
<evidence type="ECO:0000256" key="1">
    <source>
        <dbReference type="ARBA" id="ARBA00007220"/>
    </source>
</evidence>
<keyword evidence="4" id="KW-0547">Nucleotide-binding</keyword>
<dbReference type="Pfam" id="PF00406">
    <property type="entry name" value="ADK"/>
    <property type="match status" value="1"/>
</dbReference>
<dbReference type="InterPro" id="IPR027417">
    <property type="entry name" value="P-loop_NTPase"/>
</dbReference>
<name>A0ABQ7GRE7_DUNSA</name>
<organism evidence="8 9">
    <name type="scientific">Dunaliella salina</name>
    <name type="common">Green alga</name>
    <name type="synonym">Protococcus salinus</name>
    <dbReference type="NCBI Taxonomy" id="3046"/>
    <lineage>
        <taxon>Eukaryota</taxon>
        <taxon>Viridiplantae</taxon>
        <taxon>Chlorophyta</taxon>
        <taxon>core chlorophytes</taxon>
        <taxon>Chlorophyceae</taxon>
        <taxon>CS clade</taxon>
        <taxon>Chlamydomonadales</taxon>
        <taxon>Dunaliellaceae</taxon>
        <taxon>Dunaliella</taxon>
    </lineage>
</organism>
<feature type="region of interest" description="Disordered" evidence="7">
    <location>
        <begin position="36"/>
        <end position="73"/>
    </location>
</feature>
<dbReference type="InterPro" id="IPR033690">
    <property type="entry name" value="Adenylat_kinase_CS"/>
</dbReference>
<accession>A0ABQ7GRE7</accession>
<keyword evidence="5 6" id="KW-0418">Kinase</keyword>
<feature type="compositionally biased region" description="Low complexity" evidence="7">
    <location>
        <begin position="484"/>
        <end position="495"/>
    </location>
</feature>
<evidence type="ECO:0000313" key="8">
    <source>
        <dbReference type="EMBL" id="KAF5837184.1"/>
    </source>
</evidence>
<feature type="compositionally biased region" description="Basic and acidic residues" evidence="7">
    <location>
        <begin position="530"/>
        <end position="539"/>
    </location>
</feature>
<evidence type="ECO:0000256" key="4">
    <source>
        <dbReference type="ARBA" id="ARBA00022741"/>
    </source>
</evidence>
<dbReference type="Proteomes" id="UP000815325">
    <property type="component" value="Unassembled WGS sequence"/>
</dbReference>
<dbReference type="EC" id="2.7.4.3" evidence="2"/>
<evidence type="ECO:0000256" key="7">
    <source>
        <dbReference type="SAM" id="MobiDB-lite"/>
    </source>
</evidence>
<gene>
    <name evidence="8" type="ORF">DUNSADRAFT_4743</name>
</gene>
<dbReference type="PRINTS" id="PR00094">
    <property type="entry name" value="ADENYLTKNASE"/>
</dbReference>
<dbReference type="SUPFAM" id="SSF52540">
    <property type="entry name" value="P-loop containing nucleoside triphosphate hydrolases"/>
    <property type="match status" value="1"/>
</dbReference>
<feature type="compositionally biased region" description="Polar residues" evidence="7">
    <location>
        <begin position="474"/>
        <end position="483"/>
    </location>
</feature>
<evidence type="ECO:0000313" key="9">
    <source>
        <dbReference type="Proteomes" id="UP000815325"/>
    </source>
</evidence>
<proteinExistence type="inferred from homology"/>
<comment type="similarity">
    <text evidence="1 6">Belongs to the adenylate kinase family.</text>
</comment>
<dbReference type="PANTHER" id="PTHR23359">
    <property type="entry name" value="NUCLEOTIDE KINASE"/>
    <property type="match status" value="1"/>
</dbReference>
<dbReference type="EMBL" id="MU069625">
    <property type="protein sequence ID" value="KAF5837184.1"/>
    <property type="molecule type" value="Genomic_DNA"/>
</dbReference>
<dbReference type="PROSITE" id="PS00113">
    <property type="entry name" value="ADENYLATE_KINASE"/>
    <property type="match status" value="1"/>
</dbReference>